<keyword evidence="2" id="KW-1185">Reference proteome</keyword>
<dbReference type="EMBL" id="CAJVPQ010001949">
    <property type="protein sequence ID" value="CAG8577062.1"/>
    <property type="molecule type" value="Genomic_DNA"/>
</dbReference>
<protein>
    <submittedName>
        <fullName evidence="1">10131_t:CDS:1</fullName>
    </submittedName>
</protein>
<comment type="caution">
    <text evidence="1">The sequence shown here is derived from an EMBL/GenBank/DDBJ whole genome shotgun (WGS) entry which is preliminary data.</text>
</comment>
<name>A0A9N9G4M2_9GLOM</name>
<accession>A0A9N9G4M2</accession>
<dbReference type="Proteomes" id="UP000789570">
    <property type="component" value="Unassembled WGS sequence"/>
</dbReference>
<gene>
    <name evidence="1" type="ORF">FCALED_LOCUS7397</name>
</gene>
<evidence type="ECO:0000313" key="2">
    <source>
        <dbReference type="Proteomes" id="UP000789570"/>
    </source>
</evidence>
<evidence type="ECO:0000313" key="1">
    <source>
        <dbReference type="EMBL" id="CAG8577062.1"/>
    </source>
</evidence>
<dbReference type="AlphaFoldDB" id="A0A9N9G4M2"/>
<organism evidence="1 2">
    <name type="scientific">Funneliformis caledonium</name>
    <dbReference type="NCBI Taxonomy" id="1117310"/>
    <lineage>
        <taxon>Eukaryota</taxon>
        <taxon>Fungi</taxon>
        <taxon>Fungi incertae sedis</taxon>
        <taxon>Mucoromycota</taxon>
        <taxon>Glomeromycotina</taxon>
        <taxon>Glomeromycetes</taxon>
        <taxon>Glomerales</taxon>
        <taxon>Glomeraceae</taxon>
        <taxon>Funneliformis</taxon>
    </lineage>
</organism>
<sequence>MSRNSFIGFENLREDGGFQIEEFIWDNKPRIHVGTIENFRDEPKIAAKRVSFMGEKCLDFIKSNPVFQEKYRIELSPEEGLWKLYLHLDPVAWFDALMSRPNETRGSVIKKARECVNNVRETYYPSRPENFIYDPILSKSYCNHHGECVRCEYFIDIMQILNADAETNRNSITVNKSCPWFVETPKIYCRSCNWYAEQERIIPFDERLKMPLGDYSLKQTDEWIVISRLEHVRELLVFPTKHKTNKDLIKSEEFWAWVLDNLVKNFLGAFCSRGYPLNSFAMNFGTWESELAKDKNAVDCHGHLHLCLKLDVVRKMEYKYLGIRGKVNDPYHYGLLDCKELETSRLISLEISEIKAGIKEINSKLDKILTHLNLNK</sequence>
<proteinExistence type="predicted"/>
<reference evidence="1" key="1">
    <citation type="submission" date="2021-06" db="EMBL/GenBank/DDBJ databases">
        <authorList>
            <person name="Kallberg Y."/>
            <person name="Tangrot J."/>
            <person name="Rosling A."/>
        </authorList>
    </citation>
    <scope>NUCLEOTIDE SEQUENCE</scope>
    <source>
        <strain evidence="1">UK204</strain>
    </source>
</reference>
<dbReference type="OrthoDB" id="2395269at2759"/>